<accession>A0ACC1K449</accession>
<dbReference type="Proteomes" id="UP001140234">
    <property type="component" value="Unassembled WGS sequence"/>
</dbReference>
<comment type="caution">
    <text evidence="1">The sequence shown here is derived from an EMBL/GenBank/DDBJ whole genome shotgun (WGS) entry which is preliminary data.</text>
</comment>
<evidence type="ECO:0000313" key="2">
    <source>
        <dbReference type="Proteomes" id="UP001140234"/>
    </source>
</evidence>
<protein>
    <submittedName>
        <fullName evidence="1">Uncharacterized protein</fullName>
    </submittedName>
</protein>
<keyword evidence="2" id="KW-1185">Reference proteome</keyword>
<proteinExistence type="predicted"/>
<dbReference type="EMBL" id="JANBUJ010000301">
    <property type="protein sequence ID" value="KAJ2772901.1"/>
    <property type="molecule type" value="Genomic_DNA"/>
</dbReference>
<evidence type="ECO:0000313" key="1">
    <source>
        <dbReference type="EMBL" id="KAJ2772901.1"/>
    </source>
</evidence>
<name>A0ACC1K449_9FUNG</name>
<organism evidence="1 2">
    <name type="scientific">Coemansia nantahalensis</name>
    <dbReference type="NCBI Taxonomy" id="2789366"/>
    <lineage>
        <taxon>Eukaryota</taxon>
        <taxon>Fungi</taxon>
        <taxon>Fungi incertae sedis</taxon>
        <taxon>Zoopagomycota</taxon>
        <taxon>Kickxellomycotina</taxon>
        <taxon>Kickxellomycetes</taxon>
        <taxon>Kickxellales</taxon>
        <taxon>Kickxellaceae</taxon>
        <taxon>Coemansia</taxon>
    </lineage>
</organism>
<sequence length="753" mass="77133">MDGVGRANEFPETAPLSECVGAALESLVAAHSQGPETTIYADAAAVQTINASFADGLLGLLHSGPGGGCRARSVRLLGQADASPGAMADGSHALFLVGAANWPQAAWPAVAQTLRGSAYASCTLCVATPEATWGDVAAAWPLSGDGLRQPLNRSGVVAALEAAMVKGRRSNALDAAGVADGTATVATAPLLAAMPLADDLFVIPDTSHIFPALARRDGPDAAGVRQQIEQLALNVVSVVRGLGLRGNFYSLGDTARRAARRCAGISQSAGGAGAADGLRDAVVVLVDRTADLVAPMRHGGHLLDDMYRALPTYHAGSGSGSDRLVLARSAPDVEGDDELPDVLPGHSLLGLLRSCQQQGGPDRRPSVDLWETMLMQDKPVALQVLRSGLARGLAATGSDTLVDPELTRGRATAEQLQALVDASRIWRQVMDECGALVEVAQAVASTERVAQDERWKEIEGAEKTLTLVIGGIKDALADARVPGDDGTAAEDEICAVWDQVLAAIPPLVPSMVELTIQANSCASRDELLEYVPGWLWRHTPAPGMILMAASLLAPTDVGVPPGQRVAAEQRLQADFATVCRAVASVCADAPAVQAAADAGRQWARRTMDAACAVAVGEGQRRGLAHWRDLATMAAGGGGAYAGLLARIAADVLGGSSRCADLEHAEQSAALAAAGLLRGFGQRLLSGDRSGPSGAGAGEAARKSSTVVFFVVGGVTFAEAASVAAAARQYAGARRVLVGGTTIASVGSTATAFS</sequence>
<reference evidence="1" key="1">
    <citation type="submission" date="2022-07" db="EMBL/GenBank/DDBJ databases">
        <title>Phylogenomic reconstructions and comparative analyses of Kickxellomycotina fungi.</title>
        <authorList>
            <person name="Reynolds N.K."/>
            <person name="Stajich J.E."/>
            <person name="Barry K."/>
            <person name="Grigoriev I.V."/>
            <person name="Crous P."/>
            <person name="Smith M.E."/>
        </authorList>
    </citation>
    <scope>NUCLEOTIDE SEQUENCE</scope>
    <source>
        <strain evidence="1">CBS 109366</strain>
    </source>
</reference>
<gene>
    <name evidence="1" type="ORF">IWQ57_001561</name>
</gene>